<dbReference type="NCBIfam" id="NF006883">
    <property type="entry name" value="PRK09375.2-4"/>
    <property type="match status" value="1"/>
</dbReference>
<dbReference type="Proteomes" id="UP000477488">
    <property type="component" value="Unassembled WGS sequence"/>
</dbReference>
<dbReference type="GO" id="GO:0034628">
    <property type="term" value="P:'de novo' NAD+ biosynthetic process from L-aspartate"/>
    <property type="evidence" value="ECO:0007669"/>
    <property type="project" value="TreeGrafter"/>
</dbReference>
<comment type="pathway">
    <text evidence="2">Cofactor biosynthesis; NAD(+) biosynthesis; quinolinate from iminoaspartate: step 1/1.</text>
</comment>
<protein>
    <recommendedName>
        <fullName evidence="3">quinolinate synthase</fullName>
        <ecNumber evidence="3">2.5.1.72</ecNumber>
    </recommendedName>
</protein>
<dbReference type="InterPro" id="IPR036094">
    <property type="entry name" value="NadA_sf"/>
</dbReference>
<dbReference type="InterPro" id="IPR003473">
    <property type="entry name" value="NadA"/>
</dbReference>
<evidence type="ECO:0000256" key="3">
    <source>
        <dbReference type="ARBA" id="ARBA00012669"/>
    </source>
</evidence>
<organism evidence="10 11">
    <name type="scientific">Desulfovibrio porci</name>
    <dbReference type="NCBI Taxonomy" id="2605782"/>
    <lineage>
        <taxon>Bacteria</taxon>
        <taxon>Pseudomonadati</taxon>
        <taxon>Thermodesulfobacteriota</taxon>
        <taxon>Desulfovibrionia</taxon>
        <taxon>Desulfovibrionales</taxon>
        <taxon>Desulfovibrionaceae</taxon>
        <taxon>Desulfovibrio</taxon>
    </lineage>
</organism>
<evidence type="ECO:0000256" key="2">
    <source>
        <dbReference type="ARBA" id="ARBA00005065"/>
    </source>
</evidence>
<dbReference type="GO" id="GO:0008987">
    <property type="term" value="F:quinolinate synthetase A activity"/>
    <property type="evidence" value="ECO:0007669"/>
    <property type="project" value="InterPro"/>
</dbReference>
<evidence type="ECO:0000256" key="5">
    <source>
        <dbReference type="ARBA" id="ARBA00022642"/>
    </source>
</evidence>
<keyword evidence="9" id="KW-0411">Iron-sulfur</keyword>
<dbReference type="Pfam" id="PF02445">
    <property type="entry name" value="NadA"/>
    <property type="match status" value="1"/>
</dbReference>
<evidence type="ECO:0000256" key="9">
    <source>
        <dbReference type="ARBA" id="ARBA00023014"/>
    </source>
</evidence>
<evidence type="ECO:0000256" key="6">
    <source>
        <dbReference type="ARBA" id="ARBA00022679"/>
    </source>
</evidence>
<dbReference type="Gene3D" id="3.40.50.10800">
    <property type="entry name" value="NadA-like"/>
    <property type="match status" value="3"/>
</dbReference>
<evidence type="ECO:0000256" key="7">
    <source>
        <dbReference type="ARBA" id="ARBA00022723"/>
    </source>
</evidence>
<dbReference type="PANTHER" id="PTHR30573:SF0">
    <property type="entry name" value="QUINOLINATE SYNTHASE, CHLOROPLASTIC"/>
    <property type="match status" value="1"/>
</dbReference>
<evidence type="ECO:0000256" key="1">
    <source>
        <dbReference type="ARBA" id="ARBA00001966"/>
    </source>
</evidence>
<sequence length="348" mass="37227">MNEITAAVTALKKQLGARVRIMGHHYQSDAVVAHCDITGDSLELARRVPDVDAEHIVFCGVFFMGESAALLAKPGQAVHLPAPDADCMMSLMTPAGLARRVLEQLTATGRRVVPLAYVNTTLALKAVVGEYGGAVCTSANAETMLRWALDQGDGVLFLPDKHLGRNTAGKLGLTPDEQHILRLNGHGLIDAERQPLDRPLLLWPGCCAIHARLRPEQAEAARAAYPGCRLVAHPECRPELIERCDAAGSTSFLIREAARLAGEAPGSTLVIGTENNLVDRLADRHKGRCRILPLGRAYCPDMAKVTEAKLLATLSAIAHGTAEPLAVEAALCGPARRSLTRMLEVCGQ</sequence>
<dbReference type="EC" id="2.5.1.72" evidence="3"/>
<dbReference type="PANTHER" id="PTHR30573">
    <property type="entry name" value="QUINOLINATE SYNTHETASE A"/>
    <property type="match status" value="1"/>
</dbReference>
<keyword evidence="6" id="KW-0808">Transferase</keyword>
<keyword evidence="4" id="KW-0004">4Fe-4S</keyword>
<evidence type="ECO:0000313" key="10">
    <source>
        <dbReference type="EMBL" id="MSS27621.1"/>
    </source>
</evidence>
<dbReference type="EMBL" id="VUMH01000004">
    <property type="protein sequence ID" value="MSS27621.1"/>
    <property type="molecule type" value="Genomic_DNA"/>
</dbReference>
<dbReference type="GO" id="GO:0051539">
    <property type="term" value="F:4 iron, 4 sulfur cluster binding"/>
    <property type="evidence" value="ECO:0007669"/>
    <property type="project" value="UniProtKB-KW"/>
</dbReference>
<dbReference type="GO" id="GO:0046872">
    <property type="term" value="F:metal ion binding"/>
    <property type="evidence" value="ECO:0007669"/>
    <property type="project" value="UniProtKB-KW"/>
</dbReference>
<comment type="caution">
    <text evidence="10">The sequence shown here is derived from an EMBL/GenBank/DDBJ whole genome shotgun (WGS) entry which is preliminary data.</text>
</comment>
<dbReference type="GO" id="GO:0005829">
    <property type="term" value="C:cytosol"/>
    <property type="evidence" value="ECO:0007669"/>
    <property type="project" value="TreeGrafter"/>
</dbReference>
<name>A0A6L5XL40_9BACT</name>
<evidence type="ECO:0000256" key="8">
    <source>
        <dbReference type="ARBA" id="ARBA00023004"/>
    </source>
</evidence>
<keyword evidence="5" id="KW-0662">Pyridine nucleotide biosynthesis</keyword>
<evidence type="ECO:0000256" key="4">
    <source>
        <dbReference type="ARBA" id="ARBA00022485"/>
    </source>
</evidence>
<evidence type="ECO:0000313" key="11">
    <source>
        <dbReference type="Proteomes" id="UP000477488"/>
    </source>
</evidence>
<keyword evidence="11" id="KW-1185">Reference proteome</keyword>
<dbReference type="AlphaFoldDB" id="A0A6L5XL40"/>
<dbReference type="UniPathway" id="UPA00253">
    <property type="reaction ID" value="UER00327"/>
</dbReference>
<comment type="cofactor">
    <cofactor evidence="1">
        <name>[4Fe-4S] cluster</name>
        <dbReference type="ChEBI" id="CHEBI:49883"/>
    </cofactor>
</comment>
<keyword evidence="8" id="KW-0408">Iron</keyword>
<accession>A0A6L5XL40</accession>
<proteinExistence type="predicted"/>
<reference evidence="10 11" key="1">
    <citation type="submission" date="2019-09" db="EMBL/GenBank/DDBJ databases">
        <title>In-depth cultivation of the pig gut microbiome towards novel bacterial diversity and tailored functional studies.</title>
        <authorList>
            <person name="Wylensek D."/>
            <person name="Hitch T.C.A."/>
            <person name="Clavel T."/>
        </authorList>
    </citation>
    <scope>NUCLEOTIDE SEQUENCE [LARGE SCALE GENOMIC DNA]</scope>
    <source>
        <strain evidence="10 11">PG-178-WT-4</strain>
    </source>
</reference>
<keyword evidence="7" id="KW-0479">Metal-binding</keyword>
<gene>
    <name evidence="10" type="primary">nadA</name>
    <name evidence="10" type="ORF">FYJ44_06060</name>
</gene>
<dbReference type="SUPFAM" id="SSF142754">
    <property type="entry name" value="NadA-like"/>
    <property type="match status" value="1"/>
</dbReference>